<protein>
    <recommendedName>
        <fullName evidence="3">Chemokine interleukin-8-like domain-containing protein</fullName>
    </recommendedName>
</protein>
<dbReference type="Gene3D" id="2.40.50.40">
    <property type="match status" value="1"/>
</dbReference>
<dbReference type="Proteomes" id="UP001364617">
    <property type="component" value="Unassembled WGS sequence"/>
</dbReference>
<organism evidence="4 5">
    <name type="scientific">Phoxinus phoxinus</name>
    <name type="common">Eurasian minnow</name>
    <dbReference type="NCBI Taxonomy" id="58324"/>
    <lineage>
        <taxon>Eukaryota</taxon>
        <taxon>Metazoa</taxon>
        <taxon>Chordata</taxon>
        <taxon>Craniata</taxon>
        <taxon>Vertebrata</taxon>
        <taxon>Euteleostomi</taxon>
        <taxon>Actinopterygii</taxon>
        <taxon>Neopterygii</taxon>
        <taxon>Teleostei</taxon>
        <taxon>Ostariophysi</taxon>
        <taxon>Cypriniformes</taxon>
        <taxon>Leuciscidae</taxon>
        <taxon>Phoxininae</taxon>
        <taxon>Phoxinus</taxon>
    </lineage>
</organism>
<reference evidence="4 5" key="1">
    <citation type="submission" date="2024-02" db="EMBL/GenBank/DDBJ databases">
        <title>Chromosome-level genome assembly of the Eurasian Minnow (Phoxinus phoxinus).</title>
        <authorList>
            <person name="Oriowo T.O."/>
            <person name="Martin S."/>
            <person name="Stange M."/>
            <person name="Chrysostomakis Y."/>
            <person name="Brown T."/>
            <person name="Winkler S."/>
            <person name="Kukowka S."/>
            <person name="Myers E.W."/>
            <person name="Bohne A."/>
        </authorList>
    </citation>
    <scope>NUCLEOTIDE SEQUENCE [LARGE SCALE GENOMIC DNA]</scope>
    <source>
        <strain evidence="4">ZFMK-TIS-60720</strain>
        <tissue evidence="4">Whole Organism</tissue>
    </source>
</reference>
<dbReference type="InterPro" id="IPR036048">
    <property type="entry name" value="Interleukin_8-like_sf"/>
</dbReference>
<feature type="chain" id="PRO_5042811649" description="Chemokine interleukin-8-like domain-containing protein" evidence="2">
    <location>
        <begin position="22"/>
        <end position="88"/>
    </location>
</feature>
<dbReference type="InterPro" id="IPR039809">
    <property type="entry name" value="Chemokine_b/g/d"/>
</dbReference>
<feature type="domain" description="Chemokine interleukin-8-like" evidence="3">
    <location>
        <begin position="27"/>
        <end position="88"/>
    </location>
</feature>
<dbReference type="GO" id="GO:0008009">
    <property type="term" value="F:chemokine activity"/>
    <property type="evidence" value="ECO:0007669"/>
    <property type="project" value="InterPro"/>
</dbReference>
<keyword evidence="1" id="KW-0202">Cytokine</keyword>
<name>A0AAN9DFB5_9TELE</name>
<feature type="signal peptide" evidence="2">
    <location>
        <begin position="1"/>
        <end position="21"/>
    </location>
</feature>
<dbReference type="EMBL" id="JAYKXH010000003">
    <property type="protein sequence ID" value="KAK7173384.1"/>
    <property type="molecule type" value="Genomic_DNA"/>
</dbReference>
<evidence type="ECO:0000313" key="4">
    <source>
        <dbReference type="EMBL" id="KAK7173384.1"/>
    </source>
</evidence>
<proteinExistence type="predicted"/>
<dbReference type="PRINTS" id="PR00436">
    <property type="entry name" value="INTERLEUKIN8"/>
</dbReference>
<accession>A0AAN9DFB5</accession>
<dbReference type="InterPro" id="IPR001089">
    <property type="entry name" value="Chemokine_CXC"/>
</dbReference>
<evidence type="ECO:0000313" key="5">
    <source>
        <dbReference type="Proteomes" id="UP001364617"/>
    </source>
</evidence>
<evidence type="ECO:0000256" key="1">
    <source>
        <dbReference type="ARBA" id="ARBA00022514"/>
    </source>
</evidence>
<comment type="caution">
    <text evidence="4">The sequence shown here is derived from an EMBL/GenBank/DDBJ whole genome shotgun (WGS) entry which is preliminary data.</text>
</comment>
<gene>
    <name evidence="4" type="ORF">R3I93_003264</name>
</gene>
<dbReference type="GO" id="GO:0005615">
    <property type="term" value="C:extracellular space"/>
    <property type="evidence" value="ECO:0007669"/>
    <property type="project" value="UniProtKB-KW"/>
</dbReference>
<dbReference type="PANTHER" id="PTHR12015">
    <property type="entry name" value="SMALL INDUCIBLE CYTOKINE A"/>
    <property type="match status" value="1"/>
</dbReference>
<dbReference type="SUPFAM" id="SSF54117">
    <property type="entry name" value="Interleukin 8-like chemokines"/>
    <property type="match status" value="1"/>
</dbReference>
<dbReference type="GO" id="GO:0006955">
    <property type="term" value="P:immune response"/>
    <property type="evidence" value="ECO:0007669"/>
    <property type="project" value="InterPro"/>
</dbReference>
<dbReference type="SMART" id="SM00199">
    <property type="entry name" value="SCY"/>
    <property type="match status" value="1"/>
</dbReference>
<keyword evidence="2" id="KW-0732">Signal</keyword>
<dbReference type="InterPro" id="IPR001811">
    <property type="entry name" value="Chemokine_IL8-like_dom"/>
</dbReference>
<dbReference type="Pfam" id="PF00048">
    <property type="entry name" value="IL8"/>
    <property type="match status" value="1"/>
</dbReference>
<dbReference type="PRINTS" id="PR00437">
    <property type="entry name" value="SMALLCYTKCXC"/>
</dbReference>
<sequence>MSRTIFLLSLVFLICMAFTEGHRMFRSKRCLCTRTYDSLRPGNIKESKVHKPSAFCDTTEIVVTLKKPPIKVCLNPKSPQGQRRLQAN</sequence>
<dbReference type="AlphaFoldDB" id="A0AAN9DFB5"/>
<keyword evidence="5" id="KW-1185">Reference proteome</keyword>
<evidence type="ECO:0000256" key="2">
    <source>
        <dbReference type="SAM" id="SignalP"/>
    </source>
</evidence>
<evidence type="ECO:0000259" key="3">
    <source>
        <dbReference type="SMART" id="SM00199"/>
    </source>
</evidence>